<evidence type="ECO:0000313" key="3">
    <source>
        <dbReference type="Proteomes" id="UP001165082"/>
    </source>
</evidence>
<reference evidence="2" key="1">
    <citation type="submission" date="2022-07" db="EMBL/GenBank/DDBJ databases">
        <title>Genome analysis of Parmales, a sister group of diatoms, reveals the evolutionary specialization of diatoms from phago-mixotrophs to photoautotrophs.</title>
        <authorList>
            <person name="Ban H."/>
            <person name="Sato S."/>
            <person name="Yoshikawa S."/>
            <person name="Kazumasa Y."/>
            <person name="Nakamura Y."/>
            <person name="Ichinomiya M."/>
            <person name="Saitoh K."/>
            <person name="Sato N."/>
            <person name="Blanc-Mathieu R."/>
            <person name="Endo H."/>
            <person name="Kuwata A."/>
            <person name="Ogata H."/>
        </authorList>
    </citation>
    <scope>NUCLEOTIDE SEQUENCE</scope>
</reference>
<dbReference type="EMBL" id="BRXZ01000449">
    <property type="protein sequence ID" value="GMI11866.1"/>
    <property type="molecule type" value="Genomic_DNA"/>
</dbReference>
<organism evidence="2 3">
    <name type="scientific">Triparma retinervis</name>
    <dbReference type="NCBI Taxonomy" id="2557542"/>
    <lineage>
        <taxon>Eukaryota</taxon>
        <taxon>Sar</taxon>
        <taxon>Stramenopiles</taxon>
        <taxon>Ochrophyta</taxon>
        <taxon>Bolidophyceae</taxon>
        <taxon>Parmales</taxon>
        <taxon>Triparmaceae</taxon>
        <taxon>Triparma</taxon>
    </lineage>
</organism>
<name>A0A9W7FGW3_9STRA</name>
<protein>
    <submittedName>
        <fullName evidence="2">Uncharacterized protein</fullName>
    </submittedName>
</protein>
<evidence type="ECO:0000313" key="2">
    <source>
        <dbReference type="EMBL" id="GMI11866.1"/>
    </source>
</evidence>
<proteinExistence type="predicted"/>
<comment type="caution">
    <text evidence="2">The sequence shown here is derived from an EMBL/GenBank/DDBJ whole genome shotgun (WGS) entry which is preliminary data.</text>
</comment>
<evidence type="ECO:0000256" key="1">
    <source>
        <dbReference type="SAM" id="MobiDB-lite"/>
    </source>
</evidence>
<sequence length="400" mass="45468">MHPPADPFLTLEEQVASYKKQAEELYKAANPDANIDDPNEDDWEGRPTSESPFVPAPPPLTEPAEADLDPGPVLEGEEGDIERSRTSNERNTNIRTFLQQCSVQTLMFLCDKCRDPHTTVWLEDFGGHKNLLKYHGTSAMSVSWDGYFRQLLERGKEVVVVSVKKRGGGVGGWSKNNPFFEHEYADFDVEIDPVSLASRLLSIRDQLSAEWEHDLEIISTQKKEIFESYRENVRETGGERGQAGWLYKRTTSKLLENDDIYNQGQSSLRFGNFDLLVLLSTQEAIHRVLRVNMEGGEKARGGYEFLRQFYTDRLHYFDGDQPYQRADVFLEELLLTMPSVSKTSGGKVSMNDPMRIAEVIVEMRGEVCKEWAEIMGQISTVEHACIRGEILDKRFGTPDS</sequence>
<accession>A0A9W7FGW3</accession>
<dbReference type="OrthoDB" id="202710at2759"/>
<keyword evidence="3" id="KW-1185">Reference proteome</keyword>
<dbReference type="Proteomes" id="UP001165082">
    <property type="component" value="Unassembled WGS sequence"/>
</dbReference>
<gene>
    <name evidence="2" type="ORF">TrRE_jg11327</name>
</gene>
<feature type="region of interest" description="Disordered" evidence="1">
    <location>
        <begin position="24"/>
        <end position="90"/>
    </location>
</feature>
<dbReference type="AlphaFoldDB" id="A0A9W7FGW3"/>
<feature type="compositionally biased region" description="Acidic residues" evidence="1">
    <location>
        <begin position="34"/>
        <end position="43"/>
    </location>
</feature>